<dbReference type="RefSeq" id="WP_167917389.1">
    <property type="nucleotide sequence ID" value="NZ_JAAVJS010000007.1"/>
</dbReference>
<evidence type="ECO:0000313" key="2">
    <source>
        <dbReference type="EMBL" id="NJX15142.1"/>
    </source>
</evidence>
<feature type="transmembrane region" description="Helical" evidence="1">
    <location>
        <begin position="7"/>
        <end position="25"/>
    </location>
</feature>
<comment type="caution">
    <text evidence="2">The sequence shown here is derived from an EMBL/GenBank/DDBJ whole genome shotgun (WGS) entry which is preliminary data.</text>
</comment>
<keyword evidence="1" id="KW-0472">Membrane</keyword>
<gene>
    <name evidence="2" type="ORF">HC176_06535</name>
</gene>
<proteinExistence type="predicted"/>
<keyword evidence="1" id="KW-0812">Transmembrane</keyword>
<keyword evidence="1" id="KW-1133">Transmembrane helix</keyword>
<name>A0ABX1DCT2_9FLAO</name>
<evidence type="ECO:0000313" key="3">
    <source>
        <dbReference type="Proteomes" id="UP000760545"/>
    </source>
</evidence>
<accession>A0ABX1DCT2</accession>
<sequence>MKLIQRIGYYLGGFAIGLVLLAFFLSGKKTSCSYGPEARVLKNINTKKIIFSTEVLSGLSKHALDSTSIQTILKKGDINFSKSEPRKEPCAKYLIEGKLKNEQILLTVENCDSTATVTNLNIESGDY</sequence>
<keyword evidence="3" id="KW-1185">Reference proteome</keyword>
<dbReference type="EMBL" id="JAAVJS010000007">
    <property type="protein sequence ID" value="NJX15142.1"/>
    <property type="molecule type" value="Genomic_DNA"/>
</dbReference>
<organism evidence="2 3">
    <name type="scientific">Tamlana crocina</name>
    <dbReference type="NCBI Taxonomy" id="393006"/>
    <lineage>
        <taxon>Bacteria</taxon>
        <taxon>Pseudomonadati</taxon>
        <taxon>Bacteroidota</taxon>
        <taxon>Flavobacteriia</taxon>
        <taxon>Flavobacteriales</taxon>
        <taxon>Flavobacteriaceae</taxon>
        <taxon>Tamlana</taxon>
    </lineage>
</organism>
<evidence type="ECO:0000256" key="1">
    <source>
        <dbReference type="SAM" id="Phobius"/>
    </source>
</evidence>
<reference evidence="2 3" key="1">
    <citation type="submission" date="2020-03" db="EMBL/GenBank/DDBJ databases">
        <title>Tamlana sp. nov, isolated from XXX.</title>
        <authorList>
            <person name="Cao W.R."/>
        </authorList>
    </citation>
    <scope>NUCLEOTIDE SEQUENCE [LARGE SCALE GENOMIC DNA]</scope>
    <source>
        <strain evidence="2 3">HST1-43</strain>
    </source>
</reference>
<dbReference type="Proteomes" id="UP000760545">
    <property type="component" value="Unassembled WGS sequence"/>
</dbReference>
<protein>
    <submittedName>
        <fullName evidence="2">DUF4258 domain-containing protein</fullName>
    </submittedName>
</protein>